<dbReference type="GO" id="GO:0030288">
    <property type="term" value="C:outer membrane-bounded periplasmic space"/>
    <property type="evidence" value="ECO:0007669"/>
    <property type="project" value="InterPro"/>
</dbReference>
<comment type="subcellular location">
    <subcellularLocation>
        <location evidence="1">Cell envelope</location>
    </subcellularLocation>
</comment>
<keyword evidence="5" id="KW-0676">Redox-active center</keyword>
<evidence type="ECO:0000256" key="6">
    <source>
        <dbReference type="SAM" id="Phobius"/>
    </source>
</evidence>
<keyword evidence="6" id="KW-0472">Membrane</keyword>
<dbReference type="InterPro" id="IPR013740">
    <property type="entry name" value="Redoxin"/>
</dbReference>
<sequence length="204" mass="21781">MAELRAADEAASAQDDARRVSRILYLVPVLIFAGLAALFMARLHSGDPSRLPSALIGRPVPAFELPPVEGLRTEAGEPVPGLSAASLKGGKVTILNVWASWCAPCRIEHPVLMELAKDASIRLVGFNYKDKPENARRFLGNFGNPFAAVGADETGRTAIDFGVYGVPETFVIGRDGTIRHKHVGPLTPDALPGFMAEVRKAGGR</sequence>
<dbReference type="AlphaFoldDB" id="A0A849I1B3"/>
<keyword evidence="3" id="KW-0201">Cytochrome c-type biogenesis</keyword>
<comment type="similarity">
    <text evidence="2">Belongs to the thioredoxin family. DsbE subfamily.</text>
</comment>
<dbReference type="Gene3D" id="3.40.30.10">
    <property type="entry name" value="Glutaredoxin"/>
    <property type="match status" value="1"/>
</dbReference>
<evidence type="ECO:0000256" key="2">
    <source>
        <dbReference type="ARBA" id="ARBA00007758"/>
    </source>
</evidence>
<evidence type="ECO:0000259" key="7">
    <source>
        <dbReference type="PROSITE" id="PS51352"/>
    </source>
</evidence>
<dbReference type="GO" id="GO:0017004">
    <property type="term" value="P:cytochrome complex assembly"/>
    <property type="evidence" value="ECO:0007669"/>
    <property type="project" value="UniProtKB-KW"/>
</dbReference>
<dbReference type="PROSITE" id="PS00194">
    <property type="entry name" value="THIOREDOXIN_1"/>
    <property type="match status" value="1"/>
</dbReference>
<evidence type="ECO:0000313" key="9">
    <source>
        <dbReference type="Proteomes" id="UP000564885"/>
    </source>
</evidence>
<name>A0A849I1B3_9HYPH</name>
<dbReference type="InterPro" id="IPR036249">
    <property type="entry name" value="Thioredoxin-like_sf"/>
</dbReference>
<dbReference type="GO" id="GO:0015036">
    <property type="term" value="F:disulfide oxidoreductase activity"/>
    <property type="evidence" value="ECO:0007669"/>
    <property type="project" value="InterPro"/>
</dbReference>
<dbReference type="Pfam" id="PF08534">
    <property type="entry name" value="Redoxin"/>
    <property type="match status" value="1"/>
</dbReference>
<keyword evidence="4" id="KW-1015">Disulfide bond</keyword>
<dbReference type="InterPro" id="IPR004799">
    <property type="entry name" value="Periplasmic_diS_OxRdtase_DsbE"/>
</dbReference>
<keyword evidence="6" id="KW-0812">Transmembrane</keyword>
<evidence type="ECO:0000256" key="4">
    <source>
        <dbReference type="ARBA" id="ARBA00023157"/>
    </source>
</evidence>
<dbReference type="EMBL" id="JABEPP010000004">
    <property type="protein sequence ID" value="NNM73566.1"/>
    <property type="molecule type" value="Genomic_DNA"/>
</dbReference>
<reference evidence="8 9" key="1">
    <citation type="submission" date="2020-04" db="EMBL/GenBank/DDBJ databases">
        <title>Enterovirga sp. isolate from soil.</title>
        <authorList>
            <person name="Chea S."/>
            <person name="Kim D.-U."/>
        </authorList>
    </citation>
    <scope>NUCLEOTIDE SEQUENCE [LARGE SCALE GENOMIC DNA]</scope>
    <source>
        <strain evidence="8 9">DB1703</strain>
    </source>
</reference>
<dbReference type="SUPFAM" id="SSF52833">
    <property type="entry name" value="Thioredoxin-like"/>
    <property type="match status" value="1"/>
</dbReference>
<dbReference type="InterPro" id="IPR013766">
    <property type="entry name" value="Thioredoxin_domain"/>
</dbReference>
<organism evidence="8 9">
    <name type="scientific">Enterovirga aerilata</name>
    <dbReference type="NCBI Taxonomy" id="2730920"/>
    <lineage>
        <taxon>Bacteria</taxon>
        <taxon>Pseudomonadati</taxon>
        <taxon>Pseudomonadota</taxon>
        <taxon>Alphaproteobacteria</taxon>
        <taxon>Hyphomicrobiales</taxon>
        <taxon>Methylobacteriaceae</taxon>
        <taxon>Enterovirga</taxon>
    </lineage>
</organism>
<protein>
    <submittedName>
        <fullName evidence="8">DsbE family thiol:disulfide interchange protein</fullName>
    </submittedName>
</protein>
<comment type="caution">
    <text evidence="8">The sequence shown here is derived from an EMBL/GenBank/DDBJ whole genome shotgun (WGS) entry which is preliminary data.</text>
</comment>
<evidence type="ECO:0000313" key="8">
    <source>
        <dbReference type="EMBL" id="NNM73566.1"/>
    </source>
</evidence>
<dbReference type="InterPro" id="IPR050553">
    <property type="entry name" value="Thioredoxin_ResA/DsbE_sf"/>
</dbReference>
<dbReference type="PROSITE" id="PS51352">
    <property type="entry name" value="THIOREDOXIN_2"/>
    <property type="match status" value="1"/>
</dbReference>
<accession>A0A849I1B3</accession>
<keyword evidence="6" id="KW-1133">Transmembrane helix</keyword>
<dbReference type="InterPro" id="IPR017937">
    <property type="entry name" value="Thioredoxin_CS"/>
</dbReference>
<dbReference type="Proteomes" id="UP000564885">
    <property type="component" value="Unassembled WGS sequence"/>
</dbReference>
<feature type="transmembrane region" description="Helical" evidence="6">
    <location>
        <begin position="23"/>
        <end position="41"/>
    </location>
</feature>
<proteinExistence type="inferred from homology"/>
<evidence type="ECO:0000256" key="1">
    <source>
        <dbReference type="ARBA" id="ARBA00004196"/>
    </source>
</evidence>
<keyword evidence="9" id="KW-1185">Reference proteome</keyword>
<dbReference type="NCBIfam" id="TIGR00385">
    <property type="entry name" value="dsbE"/>
    <property type="match status" value="1"/>
</dbReference>
<dbReference type="PANTHER" id="PTHR42852">
    <property type="entry name" value="THIOL:DISULFIDE INTERCHANGE PROTEIN DSBE"/>
    <property type="match status" value="1"/>
</dbReference>
<feature type="domain" description="Thioredoxin" evidence="7">
    <location>
        <begin position="54"/>
        <end position="200"/>
    </location>
</feature>
<evidence type="ECO:0000256" key="3">
    <source>
        <dbReference type="ARBA" id="ARBA00022748"/>
    </source>
</evidence>
<evidence type="ECO:0000256" key="5">
    <source>
        <dbReference type="ARBA" id="ARBA00023284"/>
    </source>
</evidence>
<gene>
    <name evidence="8" type="ORF">HJG44_14355</name>
</gene>
<dbReference type="CDD" id="cd03010">
    <property type="entry name" value="TlpA_like_DsbE"/>
    <property type="match status" value="1"/>
</dbReference>
<dbReference type="PANTHER" id="PTHR42852:SF6">
    <property type="entry name" value="THIOL:DISULFIDE INTERCHANGE PROTEIN DSBE"/>
    <property type="match status" value="1"/>
</dbReference>